<evidence type="ECO:0000256" key="1">
    <source>
        <dbReference type="SAM" id="MobiDB-lite"/>
    </source>
</evidence>
<feature type="transmembrane region" description="Helical" evidence="2">
    <location>
        <begin position="87"/>
        <end position="108"/>
    </location>
</feature>
<evidence type="ECO:0000259" key="3">
    <source>
        <dbReference type="SMART" id="SM00460"/>
    </source>
</evidence>
<dbReference type="AlphaFoldDB" id="A0A853BH47"/>
<feature type="transmembrane region" description="Helical" evidence="2">
    <location>
        <begin position="144"/>
        <end position="162"/>
    </location>
</feature>
<dbReference type="Pfam" id="PF11992">
    <property type="entry name" value="TgpA_N"/>
    <property type="match status" value="1"/>
</dbReference>
<feature type="domain" description="Transglutaminase-like" evidence="3">
    <location>
        <begin position="496"/>
        <end position="566"/>
    </location>
</feature>
<dbReference type="Proteomes" id="UP000575985">
    <property type="component" value="Unassembled WGS sequence"/>
</dbReference>
<dbReference type="GO" id="GO:0006508">
    <property type="term" value="P:proteolysis"/>
    <property type="evidence" value="ECO:0007669"/>
    <property type="project" value="UniProtKB-KW"/>
</dbReference>
<protein>
    <submittedName>
        <fullName evidence="4">Transglutaminase-like putative cysteine protease</fullName>
    </submittedName>
</protein>
<dbReference type="GO" id="GO:0008233">
    <property type="term" value="F:peptidase activity"/>
    <property type="evidence" value="ECO:0007669"/>
    <property type="project" value="UniProtKB-KW"/>
</dbReference>
<name>A0A853BH47_9ACTN</name>
<dbReference type="InterPro" id="IPR021878">
    <property type="entry name" value="TgpA_N"/>
</dbReference>
<dbReference type="InterPro" id="IPR052901">
    <property type="entry name" value="Bact_TGase-like"/>
</dbReference>
<feature type="region of interest" description="Disordered" evidence="1">
    <location>
        <begin position="564"/>
        <end position="611"/>
    </location>
</feature>
<feature type="compositionally biased region" description="Acidic residues" evidence="1">
    <location>
        <begin position="583"/>
        <end position="596"/>
    </location>
</feature>
<reference evidence="4 5" key="1">
    <citation type="submission" date="2020-07" db="EMBL/GenBank/DDBJ databases">
        <title>Sequencing the genomes of 1000 actinobacteria strains.</title>
        <authorList>
            <person name="Klenk H.-P."/>
        </authorList>
    </citation>
    <scope>NUCLEOTIDE SEQUENCE [LARGE SCALE GENOMIC DNA]</scope>
    <source>
        <strain evidence="4 5">DSM 45927</strain>
    </source>
</reference>
<dbReference type="RefSeq" id="WP_179765779.1">
    <property type="nucleotide sequence ID" value="NZ_JACCFO010000001.1"/>
</dbReference>
<feature type="compositionally biased region" description="Pro residues" evidence="1">
    <location>
        <begin position="15"/>
        <end position="27"/>
    </location>
</feature>
<proteinExistence type="predicted"/>
<feature type="compositionally biased region" description="Basic and acidic residues" evidence="1">
    <location>
        <begin position="597"/>
        <end position="610"/>
    </location>
</feature>
<dbReference type="Pfam" id="PF01841">
    <property type="entry name" value="Transglut_core"/>
    <property type="match status" value="1"/>
</dbReference>
<accession>A0A853BH47</accession>
<feature type="transmembrane region" description="Helical" evidence="2">
    <location>
        <begin position="169"/>
        <end position="186"/>
    </location>
</feature>
<feature type="transmembrane region" description="Helical" evidence="2">
    <location>
        <begin position="243"/>
        <end position="268"/>
    </location>
</feature>
<gene>
    <name evidence="4" type="ORF">HNR12_000331</name>
</gene>
<feature type="region of interest" description="Disordered" evidence="1">
    <location>
        <begin position="1"/>
        <end position="31"/>
    </location>
</feature>
<dbReference type="EMBL" id="JACCFO010000001">
    <property type="protein sequence ID" value="NYI94054.1"/>
    <property type="molecule type" value="Genomic_DNA"/>
</dbReference>
<dbReference type="SMART" id="SM00460">
    <property type="entry name" value="TGc"/>
    <property type="match status" value="1"/>
</dbReference>
<dbReference type="SUPFAM" id="SSF54001">
    <property type="entry name" value="Cysteine proteinases"/>
    <property type="match status" value="1"/>
</dbReference>
<keyword evidence="4" id="KW-0645">Protease</keyword>
<feature type="transmembrane region" description="Helical" evidence="2">
    <location>
        <begin position="60"/>
        <end position="80"/>
    </location>
</feature>
<feature type="transmembrane region" description="Helical" evidence="2">
    <location>
        <begin position="613"/>
        <end position="635"/>
    </location>
</feature>
<keyword evidence="5" id="KW-1185">Reference proteome</keyword>
<keyword evidence="4" id="KW-0378">Hydrolase</keyword>
<feature type="transmembrane region" description="Helical" evidence="2">
    <location>
        <begin position="192"/>
        <end position="209"/>
    </location>
</feature>
<keyword evidence="2" id="KW-0812">Transmembrane</keyword>
<sequence>MAAMTAPAGPGSAAPEPPGRPPAPPRRPGPRPRALVAAAGLVLAAAAGGVALAPGYARPGVLYTLLPACAVAAVAATLLLRRRTTAFRTVLAGLPVPLAAVVAVAAWLPGEGSGVLGGAGEALLHSGARILTSTAPTPLSVDTLTLPLLATWLTGTASALAWRARRASLALLPGLLLLVGAVVLNGPAAPPGFGAIGMLAVAAAALMAVPQPAPGPGGADGPALTVEVEAADARTRASGLRRAVTTAVITVVVAALTVFGGPALLAGWDATPGDPRTAVTPPMAPQAALNPLSYLSGWAADPDEPLLTVTAERPVDLRWVVLAEFTGTTWLPEGGYRAAGQTLPAPVPPPPHPTETTARIAVGDDLPGNWAPVVGAPQRVELSDLGYDPVTGTVVRREGGLAGSEYSVTGQVPDWRAEELAGASTPAEEVFDRYRELPEGAPPVLNQIVAAVAAEGAPYQRAAAIAEYLRDSHSFDPETPGGHGYANVAAILAPPGEEGGGGTSEQFASAFAMLARAAGLPSRVAVGFGPGTDEGEGRFSVQTGDAVAWGEVYFEGVGWVPFSVTPGGEDGDDAGSAPQSAPEPEDAEQNQDEDPDSDAHDVSAPPRERGGGGAWAALLWSGGGLLALLLAVPAARLARGARRLRAGTPERRVLGAWRELRDGLRQSGADLPPGSTVGDTLAAARDLLPEGARAGAQADLDRLGHAVNSVGFASGPDVDAAAAARVADGVRRTLRLLRAGRDRRKRLTWWFDPRPLFWRTP</sequence>
<dbReference type="InterPro" id="IPR002931">
    <property type="entry name" value="Transglutaminase-like"/>
</dbReference>
<feature type="transmembrane region" description="Helical" evidence="2">
    <location>
        <begin position="34"/>
        <end position="54"/>
    </location>
</feature>
<evidence type="ECO:0000256" key="2">
    <source>
        <dbReference type="SAM" id="Phobius"/>
    </source>
</evidence>
<organism evidence="4 5">
    <name type="scientific">Streptomonospora nanhaiensis</name>
    <dbReference type="NCBI Taxonomy" id="1323731"/>
    <lineage>
        <taxon>Bacteria</taxon>
        <taxon>Bacillati</taxon>
        <taxon>Actinomycetota</taxon>
        <taxon>Actinomycetes</taxon>
        <taxon>Streptosporangiales</taxon>
        <taxon>Nocardiopsidaceae</taxon>
        <taxon>Streptomonospora</taxon>
    </lineage>
</organism>
<feature type="compositionally biased region" description="Low complexity" evidence="1">
    <location>
        <begin position="1"/>
        <end position="14"/>
    </location>
</feature>
<dbReference type="Gene3D" id="3.10.620.30">
    <property type="match status" value="1"/>
</dbReference>
<dbReference type="PANTHER" id="PTHR42736">
    <property type="entry name" value="PROTEIN-GLUTAMINE GAMMA-GLUTAMYLTRANSFERASE"/>
    <property type="match status" value="1"/>
</dbReference>
<keyword evidence="2" id="KW-1133">Transmembrane helix</keyword>
<dbReference type="InterPro" id="IPR038765">
    <property type="entry name" value="Papain-like_cys_pep_sf"/>
</dbReference>
<dbReference type="PANTHER" id="PTHR42736:SF1">
    <property type="entry name" value="PROTEIN-GLUTAMINE GAMMA-GLUTAMYLTRANSFERASE"/>
    <property type="match status" value="1"/>
</dbReference>
<comment type="caution">
    <text evidence="4">The sequence shown here is derived from an EMBL/GenBank/DDBJ whole genome shotgun (WGS) entry which is preliminary data.</text>
</comment>
<evidence type="ECO:0000313" key="5">
    <source>
        <dbReference type="Proteomes" id="UP000575985"/>
    </source>
</evidence>
<keyword evidence="2" id="KW-0472">Membrane</keyword>
<evidence type="ECO:0000313" key="4">
    <source>
        <dbReference type="EMBL" id="NYI94054.1"/>
    </source>
</evidence>